<sequence>MSDFFTSPFSIPIVAIVCAVGIPILAKTWGDWAKHQETCRLKESMIQRGMSVDEIERVMAAGDSKSTDCRL</sequence>
<evidence type="ECO:0000313" key="4">
    <source>
        <dbReference type="Proteomes" id="UP000316476"/>
    </source>
</evidence>
<dbReference type="OrthoDB" id="282537at2"/>
<evidence type="ECO:0000313" key="2">
    <source>
        <dbReference type="EMBL" id="TWT67770.1"/>
    </source>
</evidence>
<evidence type="ECO:0000313" key="3">
    <source>
        <dbReference type="EMBL" id="TWU67213.1"/>
    </source>
</evidence>
<dbReference type="Proteomes" id="UP000316476">
    <property type="component" value="Unassembled WGS sequence"/>
</dbReference>
<protein>
    <submittedName>
        <fullName evidence="3">Uncharacterized protein</fullName>
    </submittedName>
</protein>
<dbReference type="Proteomes" id="UP000317238">
    <property type="component" value="Unassembled WGS sequence"/>
</dbReference>
<keyword evidence="1" id="KW-1133">Transmembrane helix</keyword>
<reference evidence="4 5" key="1">
    <citation type="submission" date="2019-02" db="EMBL/GenBank/DDBJ databases">
        <title>Deep-cultivation of Planctomycetes and their phenomic and genomic characterization uncovers novel biology.</title>
        <authorList>
            <person name="Wiegand S."/>
            <person name="Jogler M."/>
            <person name="Boedeker C."/>
            <person name="Pinto D."/>
            <person name="Vollmers J."/>
            <person name="Rivas-Marin E."/>
            <person name="Kohn T."/>
            <person name="Peeters S.H."/>
            <person name="Heuer A."/>
            <person name="Rast P."/>
            <person name="Oberbeckmann S."/>
            <person name="Bunk B."/>
            <person name="Jeske O."/>
            <person name="Meyerdierks A."/>
            <person name="Storesund J.E."/>
            <person name="Kallscheuer N."/>
            <person name="Luecker S."/>
            <person name="Lage O.M."/>
            <person name="Pohl T."/>
            <person name="Merkel B.J."/>
            <person name="Hornburger P."/>
            <person name="Mueller R.-W."/>
            <person name="Bruemmer F."/>
            <person name="Labrenz M."/>
            <person name="Spormann A.M."/>
            <person name="Op Den Camp H."/>
            <person name="Overmann J."/>
            <person name="Amann R."/>
            <person name="Jetten M.S.M."/>
            <person name="Mascher T."/>
            <person name="Medema M.H."/>
            <person name="Devos D.P."/>
            <person name="Kaster A.-K."/>
            <person name="Ovreas L."/>
            <person name="Rohde M."/>
            <person name="Galperin M.Y."/>
            <person name="Jogler C."/>
        </authorList>
    </citation>
    <scope>NUCLEOTIDE SEQUENCE [LARGE SCALE GENOMIC DNA]</scope>
    <source>
        <strain evidence="2 5">Pan14r</strain>
        <strain evidence="3 4">V7</strain>
    </source>
</reference>
<evidence type="ECO:0000313" key="5">
    <source>
        <dbReference type="Proteomes" id="UP000317238"/>
    </source>
</evidence>
<accession>A0A5C6G210</accession>
<name>A0A5C6G210_9PLAN</name>
<comment type="caution">
    <text evidence="3">The sequence shown here is derived from an EMBL/GenBank/DDBJ whole genome shotgun (WGS) entry which is preliminary data.</text>
</comment>
<dbReference type="AlphaFoldDB" id="A0A5C6G210"/>
<dbReference type="RefSeq" id="WP_145297938.1">
    <property type="nucleotide sequence ID" value="NZ_CP036319.1"/>
</dbReference>
<keyword evidence="1" id="KW-0812">Transmembrane</keyword>
<organism evidence="3 4">
    <name type="scientific">Crateriforma conspicua</name>
    <dbReference type="NCBI Taxonomy" id="2527996"/>
    <lineage>
        <taxon>Bacteria</taxon>
        <taxon>Pseudomonadati</taxon>
        <taxon>Planctomycetota</taxon>
        <taxon>Planctomycetia</taxon>
        <taxon>Planctomycetales</taxon>
        <taxon>Planctomycetaceae</taxon>
        <taxon>Crateriforma</taxon>
    </lineage>
</organism>
<proteinExistence type="predicted"/>
<accession>A0A5C5XXV3</accession>
<evidence type="ECO:0000256" key="1">
    <source>
        <dbReference type="SAM" id="Phobius"/>
    </source>
</evidence>
<gene>
    <name evidence="2" type="ORF">Pan14r_00070</name>
    <name evidence="3" type="ORF">V7x_27860</name>
</gene>
<dbReference type="EMBL" id="SJPL01000001">
    <property type="protein sequence ID" value="TWT67770.1"/>
    <property type="molecule type" value="Genomic_DNA"/>
</dbReference>
<feature type="transmembrane region" description="Helical" evidence="1">
    <location>
        <begin position="6"/>
        <end position="26"/>
    </location>
</feature>
<keyword evidence="5" id="KW-1185">Reference proteome</keyword>
<keyword evidence="1" id="KW-0472">Membrane</keyword>
<dbReference type="EMBL" id="SJPZ01000001">
    <property type="protein sequence ID" value="TWU67213.1"/>
    <property type="molecule type" value="Genomic_DNA"/>
</dbReference>